<dbReference type="GO" id="GO:0016020">
    <property type="term" value="C:membrane"/>
    <property type="evidence" value="ECO:0007669"/>
    <property type="project" value="UniProtKB-SubCell"/>
</dbReference>
<comment type="similarity">
    <text evidence="2 6">Belongs to the peroxisomal membrane protein PXMP2/4 family.</text>
</comment>
<evidence type="ECO:0000256" key="6">
    <source>
        <dbReference type="RuleBase" id="RU363053"/>
    </source>
</evidence>
<gene>
    <name evidence="9" type="primary">LOC115746824</name>
</gene>
<evidence type="ECO:0000256" key="3">
    <source>
        <dbReference type="ARBA" id="ARBA00022692"/>
    </source>
</evidence>
<organism evidence="8 9">
    <name type="scientific">Rhodamnia argentea</name>
    <dbReference type="NCBI Taxonomy" id="178133"/>
    <lineage>
        <taxon>Eukaryota</taxon>
        <taxon>Viridiplantae</taxon>
        <taxon>Streptophyta</taxon>
        <taxon>Embryophyta</taxon>
        <taxon>Tracheophyta</taxon>
        <taxon>Spermatophyta</taxon>
        <taxon>Magnoliopsida</taxon>
        <taxon>eudicotyledons</taxon>
        <taxon>Gunneridae</taxon>
        <taxon>Pentapetalae</taxon>
        <taxon>rosids</taxon>
        <taxon>malvids</taxon>
        <taxon>Myrtales</taxon>
        <taxon>Myrtaceae</taxon>
        <taxon>Myrtoideae</taxon>
        <taxon>Myrteae</taxon>
        <taxon>Australasian group</taxon>
        <taxon>Rhodamnia</taxon>
    </lineage>
</organism>
<sequence length="234" mass="26334">MGALSGGCGHGWLWGWNGTSKNEGSSRRRRRSSKPSESVESTGRAARRFPLKQAATAGSLALAGDTIAQVMERLRRKREGAARHSSSGSDIDGVREDIIRVPFSDHDWFRALRMASYGFLLYGPGCYVWYQYLDQTLPKPTVENLMLKVLLNQIVLGPAVIGIVFAWNNLWQGKFSELPKKYQKDALPTLLYGFRFWIPVSVLNFWVVPLQSRVAFMSMGSIFWNFCLSSSMSK</sequence>
<protein>
    <submittedName>
        <fullName evidence="9">Protein Mpv17 isoform X1</fullName>
    </submittedName>
</protein>
<dbReference type="GeneID" id="115746824"/>
<feature type="region of interest" description="Disordered" evidence="7">
    <location>
        <begin position="19"/>
        <end position="45"/>
    </location>
</feature>
<name>A0A8B8PWG1_9MYRT</name>
<evidence type="ECO:0000256" key="4">
    <source>
        <dbReference type="ARBA" id="ARBA00022989"/>
    </source>
</evidence>
<keyword evidence="8" id="KW-1185">Reference proteome</keyword>
<evidence type="ECO:0000256" key="2">
    <source>
        <dbReference type="ARBA" id="ARBA00006824"/>
    </source>
</evidence>
<reference evidence="9" key="1">
    <citation type="submission" date="2025-08" db="UniProtKB">
        <authorList>
            <consortium name="RefSeq"/>
        </authorList>
    </citation>
    <scope>IDENTIFICATION</scope>
    <source>
        <tissue evidence="9">Leaf</tissue>
    </source>
</reference>
<dbReference type="AlphaFoldDB" id="A0A8B8PWG1"/>
<evidence type="ECO:0000313" key="9">
    <source>
        <dbReference type="RefSeq" id="XP_030538603.1"/>
    </source>
</evidence>
<comment type="subcellular location">
    <subcellularLocation>
        <location evidence="1">Membrane</location>
        <topology evidence="1">Multi-pass membrane protein</topology>
    </subcellularLocation>
</comment>
<evidence type="ECO:0000256" key="7">
    <source>
        <dbReference type="SAM" id="MobiDB-lite"/>
    </source>
</evidence>
<evidence type="ECO:0000256" key="5">
    <source>
        <dbReference type="ARBA" id="ARBA00023136"/>
    </source>
</evidence>
<dbReference type="Pfam" id="PF04117">
    <property type="entry name" value="Mpv17_PMP22"/>
    <property type="match status" value="1"/>
</dbReference>
<evidence type="ECO:0000256" key="1">
    <source>
        <dbReference type="ARBA" id="ARBA00004141"/>
    </source>
</evidence>
<dbReference type="RefSeq" id="XP_030538603.1">
    <property type="nucleotide sequence ID" value="XM_030682743.2"/>
</dbReference>
<dbReference type="OrthoDB" id="430207at2759"/>
<dbReference type="InterPro" id="IPR007248">
    <property type="entry name" value="Mpv17_PMP22"/>
</dbReference>
<dbReference type="GO" id="GO:0005737">
    <property type="term" value="C:cytoplasm"/>
    <property type="evidence" value="ECO:0007669"/>
    <property type="project" value="TreeGrafter"/>
</dbReference>
<dbReference type="PANTHER" id="PTHR11266:SF91">
    <property type="entry name" value="EXPRESSED PROTEIN"/>
    <property type="match status" value="1"/>
</dbReference>
<keyword evidence="5 6" id="KW-0472">Membrane</keyword>
<evidence type="ECO:0000313" key="8">
    <source>
        <dbReference type="Proteomes" id="UP000827889"/>
    </source>
</evidence>
<dbReference type="Proteomes" id="UP000827889">
    <property type="component" value="Chromosome 7"/>
</dbReference>
<keyword evidence="3 6" id="KW-0812">Transmembrane</keyword>
<dbReference type="PANTHER" id="PTHR11266">
    <property type="entry name" value="PEROXISOMAL MEMBRANE PROTEIN 2, PXMP2 MPV17"/>
    <property type="match status" value="1"/>
</dbReference>
<accession>A0A8B8PWG1</accession>
<feature type="transmembrane region" description="Helical" evidence="6">
    <location>
        <begin position="190"/>
        <end position="208"/>
    </location>
</feature>
<feature type="transmembrane region" description="Helical" evidence="6">
    <location>
        <begin position="150"/>
        <end position="170"/>
    </location>
</feature>
<dbReference type="KEGG" id="rarg:115746824"/>
<proteinExistence type="inferred from homology"/>
<keyword evidence="4 6" id="KW-1133">Transmembrane helix</keyword>